<evidence type="ECO:0000313" key="3">
    <source>
        <dbReference type="Proteomes" id="UP000229081"/>
    </source>
</evidence>
<reference evidence="2 3" key="1">
    <citation type="submission" date="2017-11" db="EMBL/GenBank/DDBJ databases">
        <title>Complete genome sequence of Sphingomonas sp. Strain Cra20, a psychrotolerant potential plant growth promoting rhizobacteria.</title>
        <authorList>
            <person name="Luo Y."/>
        </authorList>
    </citation>
    <scope>NUCLEOTIDE SEQUENCE [LARGE SCALE GENOMIC DNA]</scope>
    <source>
        <strain evidence="2 3">Cra20</strain>
    </source>
</reference>
<dbReference type="EMBL" id="CP024923">
    <property type="protein sequence ID" value="ATY33628.1"/>
    <property type="molecule type" value="Genomic_DNA"/>
</dbReference>
<feature type="transmembrane region" description="Helical" evidence="1">
    <location>
        <begin position="167"/>
        <end position="196"/>
    </location>
</feature>
<gene>
    <name evidence="2" type="ORF">CVN68_18030</name>
</gene>
<evidence type="ECO:0000313" key="2">
    <source>
        <dbReference type="EMBL" id="ATY33628.1"/>
    </source>
</evidence>
<dbReference type="AlphaFoldDB" id="A0A2K8MIA9"/>
<dbReference type="RefSeq" id="WP_100283427.1">
    <property type="nucleotide sequence ID" value="NZ_CP024923.1"/>
</dbReference>
<dbReference type="Proteomes" id="UP000229081">
    <property type="component" value="Chromosome"/>
</dbReference>
<dbReference type="OrthoDB" id="9809543at2"/>
<evidence type="ECO:0000256" key="1">
    <source>
        <dbReference type="SAM" id="Phobius"/>
    </source>
</evidence>
<accession>A0A2K8MIA9</accession>
<keyword evidence="3" id="KW-1185">Reference proteome</keyword>
<feature type="transmembrane region" description="Helical" evidence="1">
    <location>
        <begin position="70"/>
        <end position="90"/>
    </location>
</feature>
<proteinExistence type="predicted"/>
<dbReference type="Pfam" id="PF09955">
    <property type="entry name" value="DUF2189"/>
    <property type="match status" value="1"/>
</dbReference>
<sequence>MTVARIDAVGRPAEAFEVRTVTAADLRDSLRQGWADFLAHRGDLLFIGIIYPLVGFAAAAIALQDSLIPLFFPIAAGVGLMGPAAAGGFYELARRREAGLESDWSHFLDVVRRPSFDAFLAVAALLLMLFFAWLAVAAGLYVTLMGVGAPESAAAFATRLFTTPEGWALIVLGNLAGLCFSAAVLTMSVVAMPMLVDKDVDARTAIHISRMAVMANKGMMSRWGVIVAALLVAGSIPFFVGLAVVLPVLGYATWHLYTRLVAR</sequence>
<feature type="transmembrane region" description="Helical" evidence="1">
    <location>
        <begin position="118"/>
        <end position="147"/>
    </location>
</feature>
<evidence type="ECO:0008006" key="4">
    <source>
        <dbReference type="Google" id="ProtNLM"/>
    </source>
</evidence>
<feature type="transmembrane region" description="Helical" evidence="1">
    <location>
        <begin position="44"/>
        <end position="64"/>
    </location>
</feature>
<dbReference type="InterPro" id="IPR018692">
    <property type="entry name" value="DUF2189"/>
</dbReference>
<feature type="transmembrane region" description="Helical" evidence="1">
    <location>
        <begin position="223"/>
        <end position="249"/>
    </location>
</feature>
<protein>
    <recommendedName>
        <fullName evidence="4">DUF2189 domain-containing protein</fullName>
    </recommendedName>
</protein>
<organism evidence="2 3">
    <name type="scientific">Sphingomonas psychrotolerans</name>
    <dbReference type="NCBI Taxonomy" id="1327635"/>
    <lineage>
        <taxon>Bacteria</taxon>
        <taxon>Pseudomonadati</taxon>
        <taxon>Pseudomonadota</taxon>
        <taxon>Alphaproteobacteria</taxon>
        <taxon>Sphingomonadales</taxon>
        <taxon>Sphingomonadaceae</taxon>
        <taxon>Sphingomonas</taxon>
    </lineage>
</organism>
<keyword evidence="1" id="KW-0472">Membrane</keyword>
<keyword evidence="1" id="KW-1133">Transmembrane helix</keyword>
<dbReference type="KEGG" id="sphc:CVN68_18030"/>
<keyword evidence="1" id="KW-0812">Transmembrane</keyword>
<name>A0A2K8MIA9_9SPHN</name>